<evidence type="ECO:0000256" key="1">
    <source>
        <dbReference type="SAM" id="Coils"/>
    </source>
</evidence>
<name>A0A931D6W6_9MICC</name>
<feature type="coiled-coil region" evidence="1">
    <location>
        <begin position="14"/>
        <end position="48"/>
    </location>
</feature>
<keyword evidence="3" id="KW-1185">Reference proteome</keyword>
<dbReference type="RefSeq" id="WP_196834939.1">
    <property type="nucleotide sequence ID" value="NZ_JADOTZ010000001.1"/>
</dbReference>
<evidence type="ECO:0000313" key="3">
    <source>
        <dbReference type="Proteomes" id="UP000625033"/>
    </source>
</evidence>
<reference evidence="2" key="1">
    <citation type="submission" date="2020-11" db="EMBL/GenBank/DDBJ databases">
        <title>Sequencing the genomes of 1000 actinobacteria strains.</title>
        <authorList>
            <person name="Klenk H.-P."/>
        </authorList>
    </citation>
    <scope>NUCLEOTIDE SEQUENCE</scope>
    <source>
        <strain evidence="2">DSM 26152</strain>
    </source>
</reference>
<protein>
    <submittedName>
        <fullName evidence="2">Uncharacterized protein with von Willebrand factor type A (VWA) domain</fullName>
    </submittedName>
</protein>
<comment type="caution">
    <text evidence="2">The sequence shown here is derived from an EMBL/GenBank/DDBJ whole genome shotgun (WGS) entry which is preliminary data.</text>
</comment>
<evidence type="ECO:0000313" key="2">
    <source>
        <dbReference type="EMBL" id="MBG6083514.1"/>
    </source>
</evidence>
<dbReference type="EMBL" id="JADOTZ010000001">
    <property type="protein sequence ID" value="MBG6083514.1"/>
    <property type="molecule type" value="Genomic_DNA"/>
</dbReference>
<gene>
    <name evidence="2" type="ORF">IW252_000281</name>
</gene>
<dbReference type="AlphaFoldDB" id="A0A931D6W6"/>
<accession>A0A931D6W6</accession>
<proteinExistence type="predicted"/>
<dbReference type="Proteomes" id="UP000625033">
    <property type="component" value="Unassembled WGS sequence"/>
</dbReference>
<organism evidence="2 3">
    <name type="scientific">Zhihengliuella flava</name>
    <dbReference type="NCBI Taxonomy" id="1285193"/>
    <lineage>
        <taxon>Bacteria</taxon>
        <taxon>Bacillati</taxon>
        <taxon>Actinomycetota</taxon>
        <taxon>Actinomycetes</taxon>
        <taxon>Micrococcales</taxon>
        <taxon>Micrococcaceae</taxon>
        <taxon>Zhihengliuella</taxon>
    </lineage>
</organism>
<keyword evidence="1" id="KW-0175">Coiled coil</keyword>
<sequence>MNASSTPSDVETALNELRAELRESYRSERAAQARVVELEEELRELRVHGLTRSLARASGLIKLRDVVKESVVLRRSRTLASTLKKRAQERLK</sequence>